<feature type="region of interest" description="Disordered" evidence="1">
    <location>
        <begin position="1"/>
        <end position="100"/>
    </location>
</feature>
<dbReference type="EMBL" id="JASOOY020000013">
    <property type="protein sequence ID" value="MEO3716861.1"/>
    <property type="molecule type" value="Genomic_DNA"/>
</dbReference>
<proteinExistence type="predicted"/>
<accession>A0AAW9SY82</accession>
<feature type="transmembrane region" description="Helical" evidence="2">
    <location>
        <begin position="351"/>
        <end position="374"/>
    </location>
</feature>
<reference evidence="3" key="2">
    <citation type="submission" date="2024-05" db="EMBL/GenBank/DDBJ databases">
        <authorList>
            <person name="Wolfe A."/>
        </authorList>
    </citation>
    <scope>NUCLEOTIDE SEQUENCE</scope>
    <source>
        <strain evidence="3">UMB1064</strain>
    </source>
</reference>
<organism evidence="3 4">
    <name type="scientific">Corynebacterium amycolatum</name>
    <dbReference type="NCBI Taxonomy" id="43765"/>
    <lineage>
        <taxon>Bacteria</taxon>
        <taxon>Bacillati</taxon>
        <taxon>Actinomycetota</taxon>
        <taxon>Actinomycetes</taxon>
        <taxon>Mycobacteriales</taxon>
        <taxon>Corynebacteriaceae</taxon>
        <taxon>Corynebacterium</taxon>
    </lineage>
</organism>
<keyword evidence="2" id="KW-0812">Transmembrane</keyword>
<feature type="transmembrane region" description="Helical" evidence="2">
    <location>
        <begin position="150"/>
        <end position="169"/>
    </location>
</feature>
<dbReference type="AlphaFoldDB" id="A0AAW9SY82"/>
<sequence length="552" mass="59639">MGETTSSAPHSRAHDKNRNPFHRKNRAPRRTRFSGRTTPGGESLDTHTAAQAAKESKDTPDTTPATESAAPSTALETTESSANAPATATTPTALTDSPRDTDLRVDALEIGPRNRRLTRFLGERLYDKLGPSATYVRRSASFLMTSPGRLTTVALILIVAILAAGLSMWQTTSQRQQQLTRISQLSEPMANASQNLYASLTIADASANTAFSRGTLNSSQDLVSNFDDVIAQASMSATRAATGIENVDAPEMKNIATVQRLLPVYTGMVETARANARQGNPVSVAYLASASNLMQVQILPAAKSLYERTSTTTNDEQRELSKPPLFPMSGLAAAILMLLITQWWLTRRTGRLFNVGLFGATMLMAIALVGVGIATTQPWQSNSLFGEQRPDVHALTEVRIDAQQLRASETLGLVRRQPADAESFSQSVRTLVGELERVDANAPDDDVRAAIHGIYSWESGHNLMMEHLSSGDYAGAVRIATDVDNASSSAAAFNQVDESLQNSIAESRLTARENLDRSRRAIAALSLATVTLTVIAAVLVVFGFRHRLLEYL</sequence>
<feature type="transmembrane region" description="Helical" evidence="2">
    <location>
        <begin position="325"/>
        <end position="345"/>
    </location>
</feature>
<evidence type="ECO:0000313" key="4">
    <source>
        <dbReference type="Proteomes" id="UP001223646"/>
    </source>
</evidence>
<reference evidence="3" key="1">
    <citation type="submission" date="2023-05" db="EMBL/GenBank/DDBJ databases">
        <authorList>
            <person name="Du J."/>
        </authorList>
    </citation>
    <scope>NUCLEOTIDE SEQUENCE</scope>
    <source>
        <strain evidence="3">UMB1064</strain>
    </source>
</reference>
<feature type="compositionally biased region" description="Low complexity" evidence="1">
    <location>
        <begin position="61"/>
        <end position="96"/>
    </location>
</feature>
<protein>
    <submittedName>
        <fullName evidence="3">Uncharacterized protein</fullName>
    </submittedName>
</protein>
<feature type="non-terminal residue" evidence="3">
    <location>
        <position position="552"/>
    </location>
</feature>
<gene>
    <name evidence="3" type="ORF">QP460_004575</name>
</gene>
<evidence type="ECO:0000313" key="3">
    <source>
        <dbReference type="EMBL" id="MEO3716861.1"/>
    </source>
</evidence>
<dbReference type="RefSeq" id="WP_284827242.1">
    <property type="nucleotide sequence ID" value="NZ_JASOOY020000013.1"/>
</dbReference>
<evidence type="ECO:0000256" key="2">
    <source>
        <dbReference type="SAM" id="Phobius"/>
    </source>
</evidence>
<keyword evidence="2" id="KW-0472">Membrane</keyword>
<evidence type="ECO:0000256" key="1">
    <source>
        <dbReference type="SAM" id="MobiDB-lite"/>
    </source>
</evidence>
<feature type="transmembrane region" description="Helical" evidence="2">
    <location>
        <begin position="522"/>
        <end position="544"/>
    </location>
</feature>
<dbReference type="Proteomes" id="UP001223646">
    <property type="component" value="Unassembled WGS sequence"/>
</dbReference>
<keyword evidence="2" id="KW-1133">Transmembrane helix</keyword>
<name>A0AAW9SY82_CORAY</name>
<feature type="compositionally biased region" description="Basic residues" evidence="1">
    <location>
        <begin position="19"/>
        <end position="33"/>
    </location>
</feature>
<comment type="caution">
    <text evidence="3">The sequence shown here is derived from an EMBL/GenBank/DDBJ whole genome shotgun (WGS) entry which is preliminary data.</text>
</comment>